<dbReference type="PROSITE" id="PS50082">
    <property type="entry name" value="WD_REPEATS_2"/>
    <property type="match status" value="4"/>
</dbReference>
<reference evidence="19" key="1">
    <citation type="submission" date="2020-08" db="EMBL/GenBank/DDBJ databases">
        <title>Plant Genome Project.</title>
        <authorList>
            <person name="Zhang R.-G."/>
        </authorList>
    </citation>
    <scope>NUCLEOTIDE SEQUENCE</scope>
    <source>
        <strain evidence="19">WSP0</strain>
        <tissue evidence="19">Leaf</tissue>
    </source>
</reference>
<keyword evidence="11 14" id="KW-0472">Membrane</keyword>
<dbReference type="InterPro" id="IPR001680">
    <property type="entry name" value="WD40_rpt"/>
</dbReference>
<dbReference type="Pfam" id="PF23953">
    <property type="entry name" value="TPR_COPA_B"/>
    <property type="match status" value="1"/>
</dbReference>
<dbReference type="Proteomes" id="UP000823749">
    <property type="component" value="Chromosome 8"/>
</dbReference>
<evidence type="ECO:0000313" key="20">
    <source>
        <dbReference type="Proteomes" id="UP000823749"/>
    </source>
</evidence>
<evidence type="ECO:0000259" key="18">
    <source>
        <dbReference type="Pfam" id="PF23953"/>
    </source>
</evidence>
<dbReference type="PROSITE" id="PS50294">
    <property type="entry name" value="WD_REPEATS_REGION"/>
    <property type="match status" value="4"/>
</dbReference>
<evidence type="ECO:0000259" key="17">
    <source>
        <dbReference type="Pfam" id="PF04053"/>
    </source>
</evidence>
<dbReference type="EMBL" id="JACTNZ010000008">
    <property type="protein sequence ID" value="KAG5537651.1"/>
    <property type="molecule type" value="Genomic_DNA"/>
</dbReference>
<keyword evidence="12 14" id="KW-0968">Cytoplasmic vesicle</keyword>
<keyword evidence="20" id="KW-1185">Reference proteome</keyword>
<dbReference type="InterPro" id="IPR006692">
    <property type="entry name" value="Beta-prop_COPA/B_2nd"/>
</dbReference>
<dbReference type="GO" id="GO:0006888">
    <property type="term" value="P:endoplasmic reticulum to Golgi vesicle-mediated transport"/>
    <property type="evidence" value="ECO:0007669"/>
    <property type="project" value="TreeGrafter"/>
</dbReference>
<dbReference type="SUPFAM" id="SSF50978">
    <property type="entry name" value="WD40 repeat-like"/>
    <property type="match status" value="2"/>
</dbReference>
<keyword evidence="9 14" id="KW-0653">Protein transport</keyword>
<evidence type="ECO:0000256" key="4">
    <source>
        <dbReference type="ARBA" id="ARBA00022448"/>
    </source>
</evidence>
<comment type="similarity">
    <text evidence="2 14">Belongs to the WD repeat COPB2 family.</text>
</comment>
<feature type="repeat" description="WD" evidence="15">
    <location>
        <begin position="95"/>
        <end position="127"/>
    </location>
</feature>
<evidence type="ECO:0000256" key="6">
    <source>
        <dbReference type="ARBA" id="ARBA00022574"/>
    </source>
</evidence>
<feature type="repeat" description="WD" evidence="15">
    <location>
        <begin position="225"/>
        <end position="266"/>
    </location>
</feature>
<organism evidence="19 20">
    <name type="scientific">Rhododendron griersonianum</name>
    <dbReference type="NCBI Taxonomy" id="479676"/>
    <lineage>
        <taxon>Eukaryota</taxon>
        <taxon>Viridiplantae</taxon>
        <taxon>Streptophyta</taxon>
        <taxon>Embryophyta</taxon>
        <taxon>Tracheophyta</taxon>
        <taxon>Spermatophyta</taxon>
        <taxon>Magnoliopsida</taxon>
        <taxon>eudicotyledons</taxon>
        <taxon>Gunneridae</taxon>
        <taxon>Pentapetalae</taxon>
        <taxon>asterids</taxon>
        <taxon>Ericales</taxon>
        <taxon>Ericaceae</taxon>
        <taxon>Ericoideae</taxon>
        <taxon>Rhodoreae</taxon>
        <taxon>Rhododendron</taxon>
    </lineage>
</organism>
<evidence type="ECO:0000256" key="10">
    <source>
        <dbReference type="ARBA" id="ARBA00023034"/>
    </source>
</evidence>
<dbReference type="PANTHER" id="PTHR19876">
    <property type="entry name" value="COATOMER"/>
    <property type="match status" value="1"/>
</dbReference>
<evidence type="ECO:0000256" key="8">
    <source>
        <dbReference type="ARBA" id="ARBA00022892"/>
    </source>
</evidence>
<dbReference type="CDD" id="cd22947">
    <property type="entry name" value="Coatomer_WDAD_beta-like"/>
    <property type="match status" value="1"/>
</dbReference>
<feature type="repeat" description="WD" evidence="15">
    <location>
        <begin position="138"/>
        <end position="180"/>
    </location>
</feature>
<feature type="region of interest" description="Disordered" evidence="16">
    <location>
        <begin position="910"/>
        <end position="986"/>
    </location>
</feature>
<dbReference type="GO" id="GO:0006890">
    <property type="term" value="P:retrograde vesicle-mediated transport, Golgi to endoplasmic reticulum"/>
    <property type="evidence" value="ECO:0007669"/>
    <property type="project" value="TreeGrafter"/>
</dbReference>
<sequence>MRKLAQRSERVKSVDLHPSEPWILASLYSGTVCIWNYQSQETGHLSQTMVKSFEVTELPVRSAKFIARKQWVVAGADDMFLRVYNYNTMDKVKVFEAHTDYIRCVAVHPTLPYVLSSSDDMLIKLWDWDKGWVCTQIFEGHSHYVMQVTFNPKDTNTFASASLDRTIKIWNLGSPDPNFTLDAHLKGVNCVDYFTGGDKPYLITGSDDHTAKVWDYQTKSCVQTLEGHTHNVSAVCFHPELPIIMTGSEDGTIRIWHATTYRLENTLNYGLERVWAIGCMKGSRRVVIGYDEGTIMVKIGREEPVASMDNSGKIIWAKHNEIQTVNIKSVGADYEVTDGERLPLAVKELGTCDLYPQSLKHNPNGRFVVCCGDGEYIIYTALAWRNRSFGSALEFVWSSDGEYAVRESTSKIKLFSKTFQVRIVYWVVNIIFNLWLTFLRDRNSGQFDLTLSGQWLCCLALMNCSSDCMEKKNIRPTFSAERIYGGTLLAMCSNDFICFYDWAECRLIRRIDVNVKNLYWADSGDLVAIASDTSFYILKYNRDVVSAHLDSGRPVDEQGVEDAFELLYEINERVRTGLWVGDCFIYSNTSWRLNYCVGGEVTTMFHLDRPMYLLGYLANQSRVYLIDKEFNVMGYTLLLTLIEYKTLVMRGDLEGANEILPSIPKEHHNSVARFLESRGMVEDAMEVATDPDYRFDLAIQLGKLEVAQEIATGAQSESKWKQLGELAMSKGMLELAEACLKNAMDLSGLLLLYSSLGDAEGLLELASLAKENGKNNVAFLCLFMLGKLEECIQLLIDRCNRIPEAALMARSYLPSKVSEIVAIWRKDLNKVNPKAAESLADPEEYPNLFEDWQVALAVESKVAETRFCSVAFYCIHFSLFKGFYPPAVEYVNSADRSHITLLEAFQNLQTDEDAPLENGDLNHEAEEENGEEEQEEVHEEGQEEEQDEGQEEAVEVDADSTNGAVLVNGNEADEQWGMNNEGHPSA</sequence>
<protein>
    <recommendedName>
        <fullName evidence="14">Coatomer subunit beta'</fullName>
    </recommendedName>
</protein>
<evidence type="ECO:0000256" key="2">
    <source>
        <dbReference type="ARBA" id="ARBA00010844"/>
    </source>
</evidence>
<dbReference type="InterPro" id="IPR020472">
    <property type="entry name" value="WD40_PAC1"/>
</dbReference>
<keyword evidence="7" id="KW-0677">Repeat</keyword>
<proteinExistence type="inferred from homology"/>
<dbReference type="PANTHER" id="PTHR19876:SF68">
    <property type="entry name" value="COATOMER SUBUNIT BETA'-2"/>
    <property type="match status" value="1"/>
</dbReference>
<dbReference type="GO" id="GO:0000139">
    <property type="term" value="C:Golgi membrane"/>
    <property type="evidence" value="ECO:0007669"/>
    <property type="project" value="UniProtKB-SubCell"/>
</dbReference>
<feature type="domain" description="COPA/B second beta-propeller" evidence="17">
    <location>
        <begin position="471"/>
        <end position="627"/>
    </location>
</feature>
<evidence type="ECO:0000256" key="3">
    <source>
        <dbReference type="ARBA" id="ARBA00011775"/>
    </source>
</evidence>
<dbReference type="Pfam" id="PF04053">
    <property type="entry name" value="B-prop_COPA_B_2nd"/>
    <property type="match status" value="2"/>
</dbReference>
<evidence type="ECO:0000256" key="15">
    <source>
        <dbReference type="PROSITE-ProRule" id="PRU00221"/>
    </source>
</evidence>
<dbReference type="PIRSF" id="PIRSF005567">
    <property type="entry name" value="Coatomer_beta'_subunit"/>
    <property type="match status" value="1"/>
</dbReference>
<evidence type="ECO:0000313" key="19">
    <source>
        <dbReference type="EMBL" id="KAG5537651.1"/>
    </source>
</evidence>
<dbReference type="Gene3D" id="1.25.40.470">
    <property type="match status" value="1"/>
</dbReference>
<dbReference type="GO" id="GO:0006891">
    <property type="term" value="P:intra-Golgi vesicle-mediated transport"/>
    <property type="evidence" value="ECO:0007669"/>
    <property type="project" value="TreeGrafter"/>
</dbReference>
<gene>
    <name evidence="19" type="ORF">RHGRI_024936</name>
</gene>
<dbReference type="GO" id="GO:0030126">
    <property type="term" value="C:COPI vesicle coat"/>
    <property type="evidence" value="ECO:0007669"/>
    <property type="project" value="TreeGrafter"/>
</dbReference>
<evidence type="ECO:0000256" key="5">
    <source>
        <dbReference type="ARBA" id="ARBA00022490"/>
    </source>
</evidence>
<dbReference type="InterPro" id="IPR036322">
    <property type="entry name" value="WD40_repeat_dom_sf"/>
</dbReference>
<dbReference type="InterPro" id="IPR050844">
    <property type="entry name" value="Coatomer_complex_subunit"/>
</dbReference>
<dbReference type="Gene3D" id="2.130.10.10">
    <property type="entry name" value="YVTN repeat-like/Quinoprotein amine dehydrogenase"/>
    <property type="match status" value="1"/>
</dbReference>
<keyword evidence="8 14" id="KW-0931">ER-Golgi transport</keyword>
<comment type="subcellular location">
    <subcellularLocation>
        <location evidence="1 14">Cytoplasmic vesicle</location>
        <location evidence="1 14">COPI-coated vesicle membrane</location>
        <topology evidence="1 14">Peripheral membrane protein</topology>
        <orientation evidence="1 14">Cytoplasmic side</orientation>
    </subcellularLocation>
    <subcellularLocation>
        <location evidence="14">Golgi apparatus membrane</location>
        <topology evidence="14">Peripheral membrane protein</topology>
        <orientation evidence="14">Cytoplasmic side</orientation>
    </subcellularLocation>
    <text evidence="14">The coatomer is cytoplasmic or polymerized on the cytoplasmic side of the Golgi, as well as on the vesicles/buds originating from it.</text>
</comment>
<keyword evidence="4 14" id="KW-0813">Transport</keyword>
<dbReference type="GO" id="GO:0005198">
    <property type="term" value="F:structural molecule activity"/>
    <property type="evidence" value="ECO:0007669"/>
    <property type="project" value="UniProtKB-UniRule"/>
</dbReference>
<comment type="subunit">
    <text evidence="3 14">Oligomeric complex that consists of at least the alpha, beta, beta', gamma, delta, epsilon and zeta subunits.</text>
</comment>
<dbReference type="FunFam" id="2.130.10.10:FF:000008">
    <property type="entry name" value="Coatomer subunit beta"/>
    <property type="match status" value="1"/>
</dbReference>
<accession>A0AAV6J8Z7</accession>
<feature type="repeat" description="WD" evidence="15">
    <location>
        <begin position="181"/>
        <end position="224"/>
    </location>
</feature>
<dbReference type="InterPro" id="IPR015943">
    <property type="entry name" value="WD40/YVTN_repeat-like_dom_sf"/>
</dbReference>
<keyword evidence="5 14" id="KW-0963">Cytoplasm</keyword>
<evidence type="ECO:0000256" key="9">
    <source>
        <dbReference type="ARBA" id="ARBA00022927"/>
    </source>
</evidence>
<dbReference type="SMART" id="SM00320">
    <property type="entry name" value="WD40"/>
    <property type="match status" value="8"/>
</dbReference>
<feature type="domain" description="COPA/B TPR" evidence="18">
    <location>
        <begin position="644"/>
        <end position="825"/>
    </location>
</feature>
<evidence type="ECO:0000256" key="11">
    <source>
        <dbReference type="ARBA" id="ARBA00023136"/>
    </source>
</evidence>
<dbReference type="InterPro" id="IPR016453">
    <property type="entry name" value="COPB2"/>
</dbReference>
<dbReference type="FunFam" id="1.25.40.470:FF:000001">
    <property type="entry name" value="Coatomer subunit beta"/>
    <property type="match status" value="1"/>
</dbReference>
<evidence type="ECO:0000256" key="12">
    <source>
        <dbReference type="ARBA" id="ARBA00023329"/>
    </source>
</evidence>
<comment type="function">
    <text evidence="13 14">The coatomer is a cytosolic protein complex that binds to dilysine motifs and reversibly associates with Golgi non-clathrin-coated vesicles, which further mediate biosynthetic protein transport from the ER, via the Golgi up to the trans Golgi network. Coatomer complex is required for budding from Golgi membranes, and is essential for the retrograde Golgi-to-ER transport of dilysine-tagged proteins.</text>
</comment>
<keyword evidence="6 15" id="KW-0853">WD repeat</keyword>
<comment type="caution">
    <text evidence="19">The sequence shown here is derived from an EMBL/GenBank/DDBJ whole genome shotgun (WGS) entry which is preliminary data.</text>
</comment>
<dbReference type="InterPro" id="IPR056176">
    <property type="entry name" value="TPR_COPA_B"/>
</dbReference>
<dbReference type="CDD" id="cd00200">
    <property type="entry name" value="WD40"/>
    <property type="match status" value="1"/>
</dbReference>
<dbReference type="GO" id="GO:0006886">
    <property type="term" value="P:intracellular protein transport"/>
    <property type="evidence" value="ECO:0007669"/>
    <property type="project" value="UniProtKB-UniRule"/>
</dbReference>
<feature type="compositionally biased region" description="Acidic residues" evidence="16">
    <location>
        <begin position="925"/>
        <end position="958"/>
    </location>
</feature>
<keyword evidence="10 14" id="KW-0333">Golgi apparatus</keyword>
<evidence type="ECO:0000256" key="7">
    <source>
        <dbReference type="ARBA" id="ARBA00022737"/>
    </source>
</evidence>
<evidence type="ECO:0000256" key="16">
    <source>
        <dbReference type="SAM" id="MobiDB-lite"/>
    </source>
</evidence>
<feature type="domain" description="COPA/B second beta-propeller" evidence="17">
    <location>
        <begin position="319"/>
        <end position="420"/>
    </location>
</feature>
<evidence type="ECO:0000256" key="1">
    <source>
        <dbReference type="ARBA" id="ARBA00004347"/>
    </source>
</evidence>
<dbReference type="AlphaFoldDB" id="A0AAV6J8Z7"/>
<evidence type="ECO:0000256" key="13">
    <source>
        <dbReference type="ARBA" id="ARBA00025536"/>
    </source>
</evidence>
<dbReference type="PRINTS" id="PR00320">
    <property type="entry name" value="GPROTEINBRPT"/>
</dbReference>
<dbReference type="Pfam" id="PF00400">
    <property type="entry name" value="WD40"/>
    <property type="match status" value="5"/>
</dbReference>
<name>A0AAV6J8Z7_9ERIC</name>
<evidence type="ECO:0000256" key="14">
    <source>
        <dbReference type="PIRNR" id="PIRNR005567"/>
    </source>
</evidence>